<sequence>MARVKANTLIFLLVVSVTFCNVLCRPANEESEDNDDKSDLEASEFFFWPKFFFVKPAVAVVKAAPVVAYEYQPVNYTYYRPVWTPYTVTVQKPVAVAAAAPAVVAETPVVAAKGVSVNVGVHCTPVAKELKKQETVNFAPVEVSENHAGEEGVDLVAAEGHGFGYGRFGGYGHHGHHGYGGYGGYGGWGYGGYRRHGWGGYGSYSNSFSSEYWG</sequence>
<dbReference type="Proteomes" id="UP000092461">
    <property type="component" value="Unassembled WGS sequence"/>
</dbReference>
<reference evidence="3" key="3">
    <citation type="submission" date="2020-05" db="UniProtKB">
        <authorList>
            <consortium name="EnsemblMetazoa"/>
        </authorList>
    </citation>
    <scope>IDENTIFICATION</scope>
    <source>
        <strain evidence="3">Jacobina</strain>
    </source>
</reference>
<dbReference type="EMBL" id="AJWK01030694">
    <property type="status" value="NOT_ANNOTATED_CDS"/>
    <property type="molecule type" value="Genomic_DNA"/>
</dbReference>
<organism evidence="3 4">
    <name type="scientific">Lutzomyia longipalpis</name>
    <name type="common">Sand fly</name>
    <dbReference type="NCBI Taxonomy" id="7200"/>
    <lineage>
        <taxon>Eukaryota</taxon>
        <taxon>Metazoa</taxon>
        <taxon>Ecdysozoa</taxon>
        <taxon>Arthropoda</taxon>
        <taxon>Hexapoda</taxon>
        <taxon>Insecta</taxon>
        <taxon>Pterygota</taxon>
        <taxon>Neoptera</taxon>
        <taxon>Endopterygota</taxon>
        <taxon>Diptera</taxon>
        <taxon>Nematocera</taxon>
        <taxon>Psychodoidea</taxon>
        <taxon>Psychodidae</taxon>
        <taxon>Lutzomyia</taxon>
        <taxon>Lutzomyia</taxon>
    </lineage>
</organism>
<feature type="signal peptide" evidence="1">
    <location>
        <begin position="1"/>
        <end position="24"/>
    </location>
</feature>
<reference evidence="4" key="1">
    <citation type="submission" date="2012-05" db="EMBL/GenBank/DDBJ databases">
        <title>Whole Genome Assembly of Lutzomyia longipalpis.</title>
        <authorList>
            <person name="Richards S."/>
            <person name="Qu C."/>
            <person name="Dillon R."/>
            <person name="Worley K."/>
            <person name="Scherer S."/>
            <person name="Batterton M."/>
            <person name="Taylor A."/>
            <person name="Hawes A."/>
            <person name="Hernandez B."/>
            <person name="Kovar C."/>
            <person name="Mandapat C."/>
            <person name="Pham C."/>
            <person name="Qu C."/>
            <person name="Jing C."/>
            <person name="Bess C."/>
            <person name="Bandaranaike D."/>
            <person name="Ngo D."/>
            <person name="Ongeri F."/>
            <person name="Arias F."/>
            <person name="Lara F."/>
            <person name="Weissenberger G."/>
            <person name="Kamau G."/>
            <person name="Han H."/>
            <person name="Shen H."/>
            <person name="Dinh H."/>
            <person name="Khalil I."/>
            <person name="Jones J."/>
            <person name="Shafer J."/>
            <person name="Jayaseelan J."/>
            <person name="Quiroz J."/>
            <person name="Blankenburg K."/>
            <person name="Nguyen L."/>
            <person name="Jackson L."/>
            <person name="Francisco L."/>
            <person name="Tang L.-Y."/>
            <person name="Pu L.-L."/>
            <person name="Perales L."/>
            <person name="Lorensuhewa L."/>
            <person name="Munidasa M."/>
            <person name="Coyle M."/>
            <person name="Taylor M."/>
            <person name="Puazo M."/>
            <person name="Firestine M."/>
            <person name="Scheel M."/>
            <person name="Javaid M."/>
            <person name="Wang M."/>
            <person name="Li M."/>
            <person name="Tabassum N."/>
            <person name="Saada N."/>
            <person name="Osuji N."/>
            <person name="Aqrawi P."/>
            <person name="Fu Q."/>
            <person name="Thornton R."/>
            <person name="Raj R."/>
            <person name="Goodspeed R."/>
            <person name="Mata R."/>
            <person name="Najjar R."/>
            <person name="Gubbala S."/>
            <person name="Lee S."/>
            <person name="Denson S."/>
            <person name="Patil S."/>
            <person name="Macmil S."/>
            <person name="Qi S."/>
            <person name="Matskevitch T."/>
            <person name="Palculict T."/>
            <person name="Mathew T."/>
            <person name="Vee V."/>
            <person name="Velamala V."/>
            <person name="Korchina V."/>
            <person name="Cai W."/>
            <person name="Liu W."/>
            <person name="Dai W."/>
            <person name="Zou X."/>
            <person name="Zhu Y."/>
            <person name="Zhang Y."/>
            <person name="Wu Y.-Q."/>
            <person name="Xin Y."/>
            <person name="Nazarath L."/>
            <person name="Kovar C."/>
            <person name="Han Y."/>
            <person name="Muzny D."/>
            <person name="Gibbs R."/>
        </authorList>
    </citation>
    <scope>NUCLEOTIDE SEQUENCE [LARGE SCALE GENOMIC DNA]</scope>
    <source>
        <strain evidence="4">Jacobina</strain>
    </source>
</reference>
<keyword evidence="2" id="KW-0527">Neuropeptide</keyword>
<evidence type="ECO:0000313" key="4">
    <source>
        <dbReference type="Proteomes" id="UP000092461"/>
    </source>
</evidence>
<proteinExistence type="predicted"/>
<accession>A0A1B0GKL9</accession>
<name>A0A1B0GKL9_LUTLO</name>
<evidence type="ECO:0000256" key="1">
    <source>
        <dbReference type="SAM" id="SignalP"/>
    </source>
</evidence>
<protein>
    <submittedName>
        <fullName evidence="2">Putative neuropeptide-like protein 31</fullName>
    </submittedName>
</protein>
<keyword evidence="4" id="KW-1185">Reference proteome</keyword>
<dbReference type="VEuPathDB" id="VectorBase:LLONM1_007936"/>
<dbReference type="EnsemblMetazoa" id="LLOJ008988-RA">
    <property type="protein sequence ID" value="LLOJ008988-PA"/>
    <property type="gene ID" value="LLOJ008988"/>
</dbReference>
<evidence type="ECO:0000313" key="3">
    <source>
        <dbReference type="EnsemblMetazoa" id="LLOJ008988-PA"/>
    </source>
</evidence>
<evidence type="ECO:0000313" key="2">
    <source>
        <dbReference type="EMBL" id="MBC1174789.1"/>
    </source>
</evidence>
<keyword evidence="1" id="KW-0732">Signal</keyword>
<dbReference type="AlphaFoldDB" id="A0A1B0GKL9"/>
<dbReference type="GO" id="GO:0007218">
    <property type="term" value="P:neuropeptide signaling pathway"/>
    <property type="evidence" value="ECO:0007669"/>
    <property type="project" value="UniProtKB-KW"/>
</dbReference>
<feature type="chain" id="PRO_5044555668" evidence="1">
    <location>
        <begin position="25"/>
        <end position="214"/>
    </location>
</feature>
<dbReference type="VEuPathDB" id="VectorBase:LLOJ008988"/>
<dbReference type="EMBL" id="GITU01006086">
    <property type="protein sequence ID" value="MBC1174789.1"/>
    <property type="molecule type" value="Transcribed_RNA"/>
</dbReference>
<reference evidence="2" key="2">
    <citation type="journal article" date="2020" name="BMC">
        <title>Leishmania infection induces a limited differential gene expression in the sand fly midgut.</title>
        <authorList>
            <person name="Coutinho-Abreu I.V."/>
            <person name="Serafim T.D."/>
            <person name="Meneses C."/>
            <person name="Kamhawi S."/>
            <person name="Oliveira F."/>
            <person name="Valenzuela J.G."/>
        </authorList>
    </citation>
    <scope>NUCLEOTIDE SEQUENCE</scope>
    <source>
        <strain evidence="2">Jacobina</strain>
        <tissue evidence="2">Midgut</tissue>
    </source>
</reference>